<accession>A0A103YC41</accession>
<organism evidence="2 3">
    <name type="scientific">Cynara cardunculus var. scolymus</name>
    <name type="common">Globe artichoke</name>
    <name type="synonym">Cynara scolymus</name>
    <dbReference type="NCBI Taxonomy" id="59895"/>
    <lineage>
        <taxon>Eukaryota</taxon>
        <taxon>Viridiplantae</taxon>
        <taxon>Streptophyta</taxon>
        <taxon>Embryophyta</taxon>
        <taxon>Tracheophyta</taxon>
        <taxon>Spermatophyta</taxon>
        <taxon>Magnoliopsida</taxon>
        <taxon>eudicotyledons</taxon>
        <taxon>Gunneridae</taxon>
        <taxon>Pentapetalae</taxon>
        <taxon>asterids</taxon>
        <taxon>campanulids</taxon>
        <taxon>Asterales</taxon>
        <taxon>Asteraceae</taxon>
        <taxon>Carduoideae</taxon>
        <taxon>Cardueae</taxon>
        <taxon>Carduinae</taxon>
        <taxon>Cynara</taxon>
    </lineage>
</organism>
<dbReference type="PANTHER" id="PTHR34778">
    <property type="entry name" value="OS02G0580700 PROTEIN"/>
    <property type="match status" value="1"/>
</dbReference>
<dbReference type="Proteomes" id="UP000243975">
    <property type="component" value="Unassembled WGS sequence"/>
</dbReference>
<sequence>MDADERLTALKKAYADIILNTAKEAAARIMVSERKALRFEYELKNAKEDALQMLLRLKKMMDSKINEAAVASCTQQKKIEELEAQLQEAEDIVKDLREELRAVEMELERFSQSKEVKHPVQVDDASMGNVPRTSESIPFPPSEVQPNSNIDQTNKSQRLYNSLFPLKKSLIGNGDLPSIILRSKETELYRNGCTQRIRACERTQPDKELSFSLQMDDIKPESIVKEDEALDKLRKSPSLGVDSLCSMEEKEVILEQVKEMDVAAEDSCLTSPSSVKHPNDTAIQEISDEDLVRTCDSQSTIRVELIPTRLEKDESLQSVEAQVDPPLKISETKASETSEVPSQPMTDRVIKYTFQRKRKRGALINGCASSERNEENQKAQNLGLGKANLIGESTPEKIRLEQVARQFSGP</sequence>
<feature type="coiled-coil region" evidence="1">
    <location>
        <begin position="79"/>
        <end position="113"/>
    </location>
</feature>
<dbReference type="PANTHER" id="PTHR34778:SF7">
    <property type="match status" value="1"/>
</dbReference>
<dbReference type="AlphaFoldDB" id="A0A103YC41"/>
<dbReference type="OMA" id="NAPAREP"/>
<protein>
    <submittedName>
        <fullName evidence="2">Uncharacterized protein</fullName>
    </submittedName>
</protein>
<evidence type="ECO:0000313" key="2">
    <source>
        <dbReference type="EMBL" id="KVI06355.1"/>
    </source>
</evidence>
<dbReference type="EMBL" id="LEKV01001832">
    <property type="protein sequence ID" value="KVI06355.1"/>
    <property type="molecule type" value="Genomic_DNA"/>
</dbReference>
<reference evidence="2 3" key="1">
    <citation type="journal article" date="2016" name="Sci. Rep.">
        <title>The genome sequence of the outbreeding globe artichoke constructed de novo incorporating a phase-aware low-pass sequencing strategy of F1 progeny.</title>
        <authorList>
            <person name="Scaglione D."/>
            <person name="Reyes-Chin-Wo S."/>
            <person name="Acquadro A."/>
            <person name="Froenicke L."/>
            <person name="Portis E."/>
            <person name="Beitel C."/>
            <person name="Tirone M."/>
            <person name="Mauro R."/>
            <person name="Lo Monaco A."/>
            <person name="Mauromicale G."/>
            <person name="Faccioli P."/>
            <person name="Cattivelli L."/>
            <person name="Rieseberg L."/>
            <person name="Michelmore R."/>
            <person name="Lanteri S."/>
        </authorList>
    </citation>
    <scope>NUCLEOTIDE SEQUENCE [LARGE SCALE GENOMIC DNA]</scope>
    <source>
        <strain evidence="2">2C</strain>
    </source>
</reference>
<keyword evidence="3" id="KW-1185">Reference proteome</keyword>
<dbReference type="STRING" id="59895.A0A103YC41"/>
<evidence type="ECO:0000313" key="3">
    <source>
        <dbReference type="Proteomes" id="UP000243975"/>
    </source>
</evidence>
<proteinExistence type="predicted"/>
<name>A0A103YC41_CYNCS</name>
<comment type="caution">
    <text evidence="2">The sequence shown here is derived from an EMBL/GenBank/DDBJ whole genome shotgun (WGS) entry which is preliminary data.</text>
</comment>
<gene>
    <name evidence="2" type="ORF">Ccrd_015288</name>
</gene>
<dbReference type="Gramene" id="KVI06355">
    <property type="protein sequence ID" value="KVI06355"/>
    <property type="gene ID" value="Ccrd_015288"/>
</dbReference>
<keyword evidence="1" id="KW-0175">Coiled coil</keyword>
<evidence type="ECO:0000256" key="1">
    <source>
        <dbReference type="SAM" id="Coils"/>
    </source>
</evidence>